<organism evidence="1 2">
    <name type="scientific">Stegodyphus mimosarum</name>
    <name type="common">African social velvet spider</name>
    <dbReference type="NCBI Taxonomy" id="407821"/>
    <lineage>
        <taxon>Eukaryota</taxon>
        <taxon>Metazoa</taxon>
        <taxon>Ecdysozoa</taxon>
        <taxon>Arthropoda</taxon>
        <taxon>Chelicerata</taxon>
        <taxon>Arachnida</taxon>
        <taxon>Araneae</taxon>
        <taxon>Araneomorphae</taxon>
        <taxon>Entelegynae</taxon>
        <taxon>Eresoidea</taxon>
        <taxon>Eresidae</taxon>
        <taxon>Stegodyphus</taxon>
    </lineage>
</organism>
<protein>
    <submittedName>
        <fullName evidence="1">Uncharacterized protein</fullName>
    </submittedName>
</protein>
<dbReference type="OrthoDB" id="6564501at2759"/>
<name>A0A087THW7_STEMI</name>
<sequence>MRRSTRVDITLAAPAPLELDTFPCSNHRRHSRCTVEASRCESAEICRMDQPILLTPITMPLVKSYICWNCRPPLTTAWHSLLLHAF</sequence>
<evidence type="ECO:0000313" key="2">
    <source>
        <dbReference type="Proteomes" id="UP000054359"/>
    </source>
</evidence>
<dbReference type="EMBL" id="KK115302">
    <property type="protein sequence ID" value="KFM64706.1"/>
    <property type="molecule type" value="Genomic_DNA"/>
</dbReference>
<accession>A0A087THW7</accession>
<dbReference type="Proteomes" id="UP000054359">
    <property type="component" value="Unassembled WGS sequence"/>
</dbReference>
<dbReference type="AlphaFoldDB" id="A0A087THW7"/>
<feature type="non-terminal residue" evidence="1">
    <location>
        <position position="86"/>
    </location>
</feature>
<gene>
    <name evidence="1" type="ORF">X975_00718</name>
</gene>
<proteinExistence type="predicted"/>
<reference evidence="1 2" key="1">
    <citation type="submission" date="2013-11" db="EMBL/GenBank/DDBJ databases">
        <title>Genome sequencing of Stegodyphus mimosarum.</title>
        <authorList>
            <person name="Bechsgaard J."/>
        </authorList>
    </citation>
    <scope>NUCLEOTIDE SEQUENCE [LARGE SCALE GENOMIC DNA]</scope>
</reference>
<keyword evidence="2" id="KW-1185">Reference proteome</keyword>
<evidence type="ECO:0000313" key="1">
    <source>
        <dbReference type="EMBL" id="KFM64706.1"/>
    </source>
</evidence>